<organism evidence="1 2">
    <name type="scientific">Agarivorans albus MKT 106</name>
    <dbReference type="NCBI Taxonomy" id="1331007"/>
    <lineage>
        <taxon>Bacteria</taxon>
        <taxon>Pseudomonadati</taxon>
        <taxon>Pseudomonadota</taxon>
        <taxon>Gammaproteobacteria</taxon>
        <taxon>Alteromonadales</taxon>
        <taxon>Alteromonadaceae</taxon>
        <taxon>Agarivorans</taxon>
    </lineage>
</organism>
<comment type="caution">
    <text evidence="1">The sequence shown here is derived from an EMBL/GenBank/DDBJ whole genome shotgun (WGS) entry which is preliminary data.</text>
</comment>
<dbReference type="OrthoDB" id="8781389at2"/>
<dbReference type="Proteomes" id="UP000014461">
    <property type="component" value="Unassembled WGS sequence"/>
</dbReference>
<sequence>MKQHLSNLDEILQEVRNTHTKNYLNEAIASYRTGAYRAALITTWIAVCVDVIEKVKELSLSDDPAAKKVNERLSKISPVDPAGMLAFEKDILNIACDELGLISAIEKSHLERLKNDRNVCAHPTFSDDGTQFSPLAELALSYIVQASNYLLVHAPVKGKVVIKRLFELINEPSFPSDPEKAFIVLSSDNNLGRAKESSVRNLCLILLKRVFKDKNTIPVNIMEQITSSILAIERLSPQIYKEVIDKSFSTMLSETADFQLIRVLPYMYFIDAWASINEAERVRIEELVSNLSIEDITKYRVVKVAESIPSLHNALKLVVKELTAQELYIFLSENPSALFKEQAIDLFYSSVSFDSAEMRGLNILIPMAEYFDNEDYRKIFSCSLNNKGAYGHNQILYAGDIARFFAGLYAESKKGNADYQTLWREFKEELDKVNITYPTLISELVKDKIIISNIKEEPKEKETQSI</sequence>
<accession>R9PT30</accession>
<dbReference type="AlphaFoldDB" id="R9PT30"/>
<dbReference type="EMBL" id="BARX01000010">
    <property type="protein sequence ID" value="GAD01706.1"/>
    <property type="molecule type" value="Genomic_DNA"/>
</dbReference>
<keyword evidence="2" id="KW-1185">Reference proteome</keyword>
<gene>
    <name evidence="1" type="ORF">AALB_1786</name>
</gene>
<reference evidence="1" key="1">
    <citation type="journal article" date="2013" name="Genome Announc.">
        <title>Draft Genome Sequence of Agarivorans albus Strain MKT 106T, an Agarolytic Marine Bacterium.</title>
        <authorList>
            <person name="Yasuike M."/>
            <person name="Nakamura Y."/>
            <person name="Kai W."/>
            <person name="Fujiwara A."/>
            <person name="Fukui Y."/>
            <person name="Satomi M."/>
            <person name="Sano M."/>
        </authorList>
    </citation>
    <scope>NUCLEOTIDE SEQUENCE [LARGE SCALE GENOMIC DNA]</scope>
</reference>
<evidence type="ECO:0000313" key="2">
    <source>
        <dbReference type="Proteomes" id="UP000014461"/>
    </source>
</evidence>
<evidence type="ECO:0000313" key="1">
    <source>
        <dbReference type="EMBL" id="GAD01706.1"/>
    </source>
</evidence>
<dbReference type="RefSeq" id="WP_016401474.1">
    <property type="nucleotide sequence ID" value="NZ_BARX01000010.1"/>
</dbReference>
<proteinExistence type="predicted"/>
<name>R9PT30_AGAAL</name>
<protein>
    <submittedName>
        <fullName evidence="1">Uncharacterized protein</fullName>
    </submittedName>
</protein>